<evidence type="ECO:0000313" key="3">
    <source>
        <dbReference type="Proteomes" id="UP000481153"/>
    </source>
</evidence>
<sequence length="197" mass="23362">MAAALVTASEERPAFMSEEELEANGRILFDFQPQRGEDDEEEDEDEEEEDEPQERPAKRQRQEIPESERMIEIPRSLFERADKINAAILKATDNEDCGFMMFNTSSSYSMLKIFKKRNCRLEKICSRRKNYDVWYYDTDDIKGVESAFTTFHRLWTDIFKESDESIGLKGRHVLTEQLRQFGNSAREAHQYKFKWFK</sequence>
<feature type="compositionally biased region" description="Basic and acidic residues" evidence="1">
    <location>
        <begin position="53"/>
        <end position="69"/>
    </location>
</feature>
<feature type="compositionally biased region" description="Acidic residues" evidence="1">
    <location>
        <begin position="37"/>
        <end position="52"/>
    </location>
</feature>
<evidence type="ECO:0000256" key="1">
    <source>
        <dbReference type="SAM" id="MobiDB-lite"/>
    </source>
</evidence>
<protein>
    <submittedName>
        <fullName evidence="2">Uncharacterized protein</fullName>
    </submittedName>
</protein>
<organism evidence="2 3">
    <name type="scientific">Aphanomyces euteiches</name>
    <dbReference type="NCBI Taxonomy" id="100861"/>
    <lineage>
        <taxon>Eukaryota</taxon>
        <taxon>Sar</taxon>
        <taxon>Stramenopiles</taxon>
        <taxon>Oomycota</taxon>
        <taxon>Saprolegniomycetes</taxon>
        <taxon>Saprolegniales</taxon>
        <taxon>Verrucalvaceae</taxon>
        <taxon>Aphanomyces</taxon>
    </lineage>
</organism>
<name>A0A6G0WBP2_9STRA</name>
<comment type="caution">
    <text evidence="2">The sequence shown here is derived from an EMBL/GenBank/DDBJ whole genome shotgun (WGS) entry which is preliminary data.</text>
</comment>
<accession>A0A6G0WBP2</accession>
<gene>
    <name evidence="2" type="ORF">Ae201684_016758</name>
</gene>
<evidence type="ECO:0000313" key="2">
    <source>
        <dbReference type="EMBL" id="KAF0724695.1"/>
    </source>
</evidence>
<feature type="region of interest" description="Disordered" evidence="1">
    <location>
        <begin position="1"/>
        <end position="69"/>
    </location>
</feature>
<dbReference type="AlphaFoldDB" id="A0A6G0WBP2"/>
<reference evidence="2 3" key="1">
    <citation type="submission" date="2019-07" db="EMBL/GenBank/DDBJ databases">
        <title>Genomics analysis of Aphanomyces spp. identifies a new class of oomycete effector associated with host adaptation.</title>
        <authorList>
            <person name="Gaulin E."/>
        </authorList>
    </citation>
    <scope>NUCLEOTIDE SEQUENCE [LARGE SCALE GENOMIC DNA]</scope>
    <source>
        <strain evidence="2 3">ATCC 201684</strain>
    </source>
</reference>
<dbReference type="EMBL" id="VJMJ01000266">
    <property type="protein sequence ID" value="KAF0724695.1"/>
    <property type="molecule type" value="Genomic_DNA"/>
</dbReference>
<dbReference type="Proteomes" id="UP000481153">
    <property type="component" value="Unassembled WGS sequence"/>
</dbReference>
<proteinExistence type="predicted"/>
<keyword evidence="3" id="KW-1185">Reference proteome</keyword>
<dbReference type="VEuPathDB" id="FungiDB:AeMF1_017965"/>